<reference evidence="5 6" key="2">
    <citation type="submission" date="2016-10" db="EMBL/GenBank/DDBJ databases">
        <authorList>
            <person name="Varghese N."/>
            <person name="Submissions S."/>
        </authorList>
    </citation>
    <scope>NUCLEOTIDE SEQUENCE [LARGE SCALE GENOMIC DNA]</scope>
    <source>
        <strain evidence="6">ATCC 20501</strain>
        <strain evidence="4 5">CGMCC 4.3529</strain>
    </source>
</reference>
<organism evidence="3 6">
    <name type="scientific">Saccharopolyspora kobensis</name>
    <dbReference type="NCBI Taxonomy" id="146035"/>
    <lineage>
        <taxon>Bacteria</taxon>
        <taxon>Bacillati</taxon>
        <taxon>Actinomycetota</taxon>
        <taxon>Actinomycetes</taxon>
        <taxon>Pseudonocardiales</taxon>
        <taxon>Pseudonocardiaceae</taxon>
        <taxon>Saccharopolyspora</taxon>
    </lineage>
</organism>
<dbReference type="Proteomes" id="UP000199690">
    <property type="component" value="Unassembled WGS sequence"/>
</dbReference>
<dbReference type="EMBL" id="FOME01000011">
    <property type="protein sequence ID" value="SFE45826.1"/>
    <property type="molecule type" value="Genomic_DNA"/>
</dbReference>
<dbReference type="AlphaFoldDB" id="A0A1H5X921"/>
<name>A0A1H5X921_9PSEU</name>
<feature type="region of interest" description="Disordered" evidence="1">
    <location>
        <begin position="1"/>
        <end position="22"/>
    </location>
</feature>
<evidence type="ECO:0000259" key="2">
    <source>
        <dbReference type="Pfam" id="PF19493"/>
    </source>
</evidence>
<evidence type="ECO:0000313" key="3">
    <source>
        <dbReference type="EMBL" id="SEG08238.1"/>
    </source>
</evidence>
<dbReference type="Proteomes" id="UP000236729">
    <property type="component" value="Unassembled WGS sequence"/>
</dbReference>
<evidence type="ECO:0000256" key="1">
    <source>
        <dbReference type="SAM" id="MobiDB-lite"/>
    </source>
</evidence>
<dbReference type="NCBIfam" id="NF041216">
    <property type="entry name" value="CU044_2847_fam"/>
    <property type="match status" value="1"/>
</dbReference>
<dbReference type="Pfam" id="PF19493">
    <property type="entry name" value="Trypco1"/>
    <property type="match status" value="1"/>
</dbReference>
<gene>
    <name evidence="3" type="ORF">SAMN02982929_01446</name>
    <name evidence="4" type="ORF">SAMN05216506_111179</name>
</gene>
<accession>A0A1I2APP5</accession>
<evidence type="ECO:0000313" key="5">
    <source>
        <dbReference type="Proteomes" id="UP000199690"/>
    </source>
</evidence>
<dbReference type="EMBL" id="FNVB01000002">
    <property type="protein sequence ID" value="SEG08238.1"/>
    <property type="molecule type" value="Genomic_DNA"/>
</dbReference>
<reference evidence="3" key="1">
    <citation type="submission" date="2016-10" db="EMBL/GenBank/DDBJ databases">
        <authorList>
            <person name="de Groot N.N."/>
        </authorList>
    </citation>
    <scope>NUCLEOTIDE SEQUENCE [LARGE SCALE GENOMIC DNA]</scope>
    <source>
        <strain evidence="3">ATCC 20501</strain>
    </source>
</reference>
<feature type="domain" description="Trypsin-co-occurring" evidence="2">
    <location>
        <begin position="2"/>
        <end position="84"/>
    </location>
</feature>
<dbReference type="InterPro" id="IPR045794">
    <property type="entry name" value="Trypco1"/>
</dbReference>
<sequence>MRLDDGGEILIETTPEPGGPVKAGRDGVHELPNALNTSLASVRETARAVLDELREAGSDEVEVEFSVDLSARAGAVITQGKASGT</sequence>
<accession>A0A1H5X921</accession>
<proteinExistence type="predicted"/>
<evidence type="ECO:0000313" key="4">
    <source>
        <dbReference type="EMBL" id="SFE45826.1"/>
    </source>
</evidence>
<protein>
    <recommendedName>
        <fullName evidence="2">Trypsin-co-occurring domain-containing protein</fullName>
    </recommendedName>
</protein>
<evidence type="ECO:0000313" key="6">
    <source>
        <dbReference type="Proteomes" id="UP000236729"/>
    </source>
</evidence>
<keyword evidence="5" id="KW-1185">Reference proteome</keyword>